<proteinExistence type="predicted"/>
<reference evidence="2" key="1">
    <citation type="submission" date="2017-12" db="EMBL/GenBank/DDBJ databases">
        <title>High-resolution comparative analysis of great ape genomes.</title>
        <authorList>
            <person name="Pollen A."/>
            <person name="Hastie A."/>
            <person name="Hormozdiari F."/>
            <person name="Dougherty M."/>
            <person name="Liu R."/>
            <person name="Chaisson M."/>
            <person name="Hoppe E."/>
            <person name="Hill C."/>
            <person name="Pang A."/>
            <person name="Hillier L."/>
            <person name="Baker C."/>
            <person name="Armstrong J."/>
            <person name="Shendure J."/>
            <person name="Paten B."/>
            <person name="Wilson R."/>
            <person name="Chao H."/>
            <person name="Schneider V."/>
            <person name="Ventura M."/>
            <person name="Kronenberg Z."/>
            <person name="Murali S."/>
            <person name="Gordon D."/>
            <person name="Cantsilieris S."/>
            <person name="Munson K."/>
            <person name="Nelson B."/>
            <person name="Raja A."/>
            <person name="Underwood J."/>
            <person name="Diekhans M."/>
            <person name="Fiddes I."/>
            <person name="Haussler D."/>
            <person name="Eichler E."/>
        </authorList>
    </citation>
    <scope>NUCLEOTIDE SEQUENCE [LARGE SCALE GENOMIC DNA]</scope>
    <source>
        <strain evidence="2">Susie</strain>
    </source>
</reference>
<sequence length="72" mass="7657">LSGVFLEGSELVFPDLVQLICAYCHSRSPEPSTAQPPTKSWRPSPIWALSSGAPPSTSRLSGARLEAQCCPS</sequence>
<feature type="non-terminal residue" evidence="2">
    <location>
        <position position="1"/>
    </location>
</feature>
<feature type="region of interest" description="Disordered" evidence="1">
    <location>
        <begin position="52"/>
        <end position="72"/>
    </location>
</feature>
<evidence type="ECO:0000313" key="2">
    <source>
        <dbReference type="EMBL" id="PNJ38583.1"/>
    </source>
</evidence>
<evidence type="ECO:0000256" key="1">
    <source>
        <dbReference type="SAM" id="MobiDB-lite"/>
    </source>
</evidence>
<dbReference type="EMBL" id="NDHI03003478">
    <property type="protein sequence ID" value="PNJ38583.1"/>
    <property type="molecule type" value="Genomic_DNA"/>
</dbReference>
<feature type="region of interest" description="Disordered" evidence="1">
    <location>
        <begin position="27"/>
        <end position="46"/>
    </location>
</feature>
<protein>
    <submittedName>
        <fullName evidence="2">RIN1 isoform 3</fullName>
    </submittedName>
</protein>
<dbReference type="AlphaFoldDB" id="A0A2J8TZZ6"/>
<accession>A0A2J8TZZ6</accession>
<comment type="caution">
    <text evidence="2">The sequence shown here is derived from an EMBL/GenBank/DDBJ whole genome shotgun (WGS) entry which is preliminary data.</text>
</comment>
<feature type="compositionally biased region" description="Polar residues" evidence="1">
    <location>
        <begin position="29"/>
        <end position="38"/>
    </location>
</feature>
<organism evidence="2">
    <name type="scientific">Pongo abelii</name>
    <name type="common">Sumatran orangutan</name>
    <name type="synonym">Pongo pygmaeus abelii</name>
    <dbReference type="NCBI Taxonomy" id="9601"/>
    <lineage>
        <taxon>Eukaryota</taxon>
        <taxon>Metazoa</taxon>
        <taxon>Chordata</taxon>
        <taxon>Craniata</taxon>
        <taxon>Vertebrata</taxon>
        <taxon>Euteleostomi</taxon>
        <taxon>Mammalia</taxon>
        <taxon>Eutheria</taxon>
        <taxon>Euarchontoglires</taxon>
        <taxon>Primates</taxon>
        <taxon>Haplorrhini</taxon>
        <taxon>Catarrhini</taxon>
        <taxon>Hominidae</taxon>
        <taxon>Pongo</taxon>
    </lineage>
</organism>
<gene>
    <name evidence="2" type="ORF">CR201_G0031474</name>
</gene>
<name>A0A2J8TZZ6_PONAB</name>